<dbReference type="InterPro" id="IPR003439">
    <property type="entry name" value="ABC_transporter-like_ATP-bd"/>
</dbReference>
<evidence type="ECO:0000256" key="2">
    <source>
        <dbReference type="ARBA" id="ARBA00022741"/>
    </source>
</evidence>
<keyword evidence="1" id="KW-0813">Transport</keyword>
<dbReference type="PANTHER" id="PTHR24220">
    <property type="entry name" value="IMPORT ATP-BINDING PROTEIN"/>
    <property type="match status" value="1"/>
</dbReference>
<dbReference type="SUPFAM" id="SSF52540">
    <property type="entry name" value="P-loop containing nucleoside triphosphate hydrolases"/>
    <property type="match status" value="1"/>
</dbReference>
<dbReference type="InterPro" id="IPR015854">
    <property type="entry name" value="ABC_transpr_LolD-like"/>
</dbReference>
<evidence type="ECO:0000256" key="1">
    <source>
        <dbReference type="ARBA" id="ARBA00022448"/>
    </source>
</evidence>
<reference evidence="6 7" key="1">
    <citation type="submission" date="2020-08" db="EMBL/GenBank/DDBJ databases">
        <title>Whole genome shotgun sequence of Actinoplanes ianthinogenes NBRC 13996.</title>
        <authorList>
            <person name="Komaki H."/>
            <person name="Tamura T."/>
        </authorList>
    </citation>
    <scope>NUCLEOTIDE SEQUENCE [LARGE SCALE GENOMIC DNA]</scope>
    <source>
        <strain evidence="6 7">NBRC 13996</strain>
    </source>
</reference>
<evidence type="ECO:0000313" key="7">
    <source>
        <dbReference type="Proteomes" id="UP000676967"/>
    </source>
</evidence>
<keyword evidence="3" id="KW-0067">ATP-binding</keyword>
<dbReference type="EMBL" id="AP023356">
    <property type="protein sequence ID" value="BCJ41877.1"/>
    <property type="molecule type" value="Genomic_DNA"/>
</dbReference>
<dbReference type="InterPro" id="IPR003593">
    <property type="entry name" value="AAA+_ATPase"/>
</dbReference>
<dbReference type="PANTHER" id="PTHR24220:SF685">
    <property type="entry name" value="ABC TRANSPORTER RELATED"/>
    <property type="match status" value="1"/>
</dbReference>
<dbReference type="SMART" id="SM00382">
    <property type="entry name" value="AAA"/>
    <property type="match status" value="1"/>
</dbReference>
<proteinExistence type="predicted"/>
<keyword evidence="7" id="KW-1185">Reference proteome</keyword>
<dbReference type="InterPro" id="IPR017871">
    <property type="entry name" value="ABC_transporter-like_CS"/>
</dbReference>
<dbReference type="InterPro" id="IPR017911">
    <property type="entry name" value="MacB-like_ATP-bd"/>
</dbReference>
<dbReference type="PROSITE" id="PS50893">
    <property type="entry name" value="ABC_TRANSPORTER_2"/>
    <property type="match status" value="1"/>
</dbReference>
<evidence type="ECO:0000313" key="6">
    <source>
        <dbReference type="EMBL" id="BCJ41877.1"/>
    </source>
</evidence>
<evidence type="ECO:0000259" key="5">
    <source>
        <dbReference type="PROSITE" id="PS50893"/>
    </source>
</evidence>
<feature type="domain" description="ABC transporter" evidence="5">
    <location>
        <begin position="7"/>
        <end position="240"/>
    </location>
</feature>
<name>A0ABN6CC35_9ACTN</name>
<evidence type="ECO:0000256" key="3">
    <source>
        <dbReference type="ARBA" id="ARBA00022840"/>
    </source>
</evidence>
<dbReference type="InterPro" id="IPR027417">
    <property type="entry name" value="P-loop_NTPase"/>
</dbReference>
<protein>
    <recommendedName>
        <fullName evidence="5">ABC transporter domain-containing protein</fullName>
    </recommendedName>
</protein>
<sequence length="333" mass="33875">MRNSPAVELIDVTKSYPGVRALAGVSASFPAGTFTAVMGPSGSGKSTFLHCAAGLDRPDAGRVLLGGRDIAALREPRLTEARRRVAGFVFQSYNLLDSLSVWHNVLLPQRLAGVRPDRSWAREVLHRVGLSGREDARPAQLSGGQRQRVALARALAGRPEVIFADEPTGALDLTAGHEVLGLLREAVDDLGATIVMVTHDPAAAAHADRVVFLADGHIVAELAHPTADSVAARMTAVSTHRGPAPSASGATRHGSVPLAAAGGRRGPGSSGSGATRHGSVPLAEAGGRRGPGSSAATRHGSVPLAEAGDRHGPGAPASGGVRGGMTGAAEVDA</sequence>
<dbReference type="CDD" id="cd03255">
    <property type="entry name" value="ABC_MJ0796_LolCDE_FtsE"/>
    <property type="match status" value="1"/>
</dbReference>
<accession>A0ABN6CC35</accession>
<organism evidence="6 7">
    <name type="scientific">Actinoplanes ianthinogenes</name>
    <dbReference type="NCBI Taxonomy" id="122358"/>
    <lineage>
        <taxon>Bacteria</taxon>
        <taxon>Bacillati</taxon>
        <taxon>Actinomycetota</taxon>
        <taxon>Actinomycetes</taxon>
        <taxon>Micromonosporales</taxon>
        <taxon>Micromonosporaceae</taxon>
        <taxon>Actinoplanes</taxon>
    </lineage>
</organism>
<dbReference type="Proteomes" id="UP000676967">
    <property type="component" value="Chromosome"/>
</dbReference>
<gene>
    <name evidence="6" type="ORF">Aiant_25340</name>
</gene>
<dbReference type="PROSITE" id="PS00211">
    <property type="entry name" value="ABC_TRANSPORTER_1"/>
    <property type="match status" value="1"/>
</dbReference>
<dbReference type="Gene3D" id="3.40.50.300">
    <property type="entry name" value="P-loop containing nucleotide triphosphate hydrolases"/>
    <property type="match status" value="1"/>
</dbReference>
<dbReference type="Pfam" id="PF00005">
    <property type="entry name" value="ABC_tran"/>
    <property type="match status" value="1"/>
</dbReference>
<evidence type="ECO:0000256" key="4">
    <source>
        <dbReference type="SAM" id="MobiDB-lite"/>
    </source>
</evidence>
<feature type="region of interest" description="Disordered" evidence="4">
    <location>
        <begin position="235"/>
        <end position="333"/>
    </location>
</feature>
<keyword evidence="2" id="KW-0547">Nucleotide-binding</keyword>